<dbReference type="AlphaFoldDB" id="A0A8J2KWR7"/>
<dbReference type="InterPro" id="IPR002870">
    <property type="entry name" value="Peptidase_M12B_N"/>
</dbReference>
<dbReference type="GO" id="GO:0016787">
    <property type="term" value="F:hydrolase activity"/>
    <property type="evidence" value="ECO:0007669"/>
    <property type="project" value="UniProtKB-KW"/>
</dbReference>
<keyword evidence="3" id="KW-0862">Zinc</keyword>
<dbReference type="Pfam" id="PF01562">
    <property type="entry name" value="Pep_M12B_propep"/>
    <property type="match status" value="1"/>
</dbReference>
<feature type="domain" description="ADAMTS cysteine-rich" evidence="7">
    <location>
        <begin position="21"/>
        <end position="61"/>
    </location>
</feature>
<keyword evidence="1" id="KW-0479">Metal-binding</keyword>
<accession>A0A8J2KWR7</accession>
<sequence length="205" mass="22919">HDDKRPLAVTKDIQTHFGLKGDICEQLFCTDKSKIYASFVHPALEGTDCASGKQCRNGACVIKMIISHIFVVVIISGILEICDTSYSPRDGKPFSHNPILTSEEVSIRFLTRLRHKRNIRKNDFHILEVRRPSQNSSFHIHLAKSNHLVSPDLKSIIRKGNSWVNSKRLRKSQGQCFYQGVVTGEISGEVALAACGNTPGFVRGY</sequence>
<name>A0A8J2KWR7_9HEXA</name>
<keyword evidence="9" id="KW-1185">Reference proteome</keyword>
<organism evidence="8 9">
    <name type="scientific">Allacma fusca</name>
    <dbReference type="NCBI Taxonomy" id="39272"/>
    <lineage>
        <taxon>Eukaryota</taxon>
        <taxon>Metazoa</taxon>
        <taxon>Ecdysozoa</taxon>
        <taxon>Arthropoda</taxon>
        <taxon>Hexapoda</taxon>
        <taxon>Collembola</taxon>
        <taxon>Symphypleona</taxon>
        <taxon>Sminthuridae</taxon>
        <taxon>Allacma</taxon>
    </lineage>
</organism>
<evidence type="ECO:0008006" key="10">
    <source>
        <dbReference type="Google" id="ProtNLM"/>
    </source>
</evidence>
<feature type="non-terminal residue" evidence="8">
    <location>
        <position position="205"/>
    </location>
</feature>
<dbReference type="EMBL" id="CAJVCH010244853">
    <property type="protein sequence ID" value="CAG7733196.1"/>
    <property type="molecule type" value="Genomic_DNA"/>
</dbReference>
<evidence type="ECO:0000259" key="7">
    <source>
        <dbReference type="Pfam" id="PF17771"/>
    </source>
</evidence>
<dbReference type="InterPro" id="IPR041645">
    <property type="entry name" value="ADAMTS_CR_2"/>
</dbReference>
<keyword evidence="5" id="KW-0325">Glycoprotein</keyword>
<keyword evidence="2" id="KW-0378">Hydrolase</keyword>
<dbReference type="Proteomes" id="UP000708208">
    <property type="component" value="Unassembled WGS sequence"/>
</dbReference>
<proteinExistence type="predicted"/>
<evidence type="ECO:0000313" key="9">
    <source>
        <dbReference type="Proteomes" id="UP000708208"/>
    </source>
</evidence>
<evidence type="ECO:0000313" key="8">
    <source>
        <dbReference type="EMBL" id="CAG7733196.1"/>
    </source>
</evidence>
<comment type="caution">
    <text evidence="8">The sequence shown here is derived from an EMBL/GenBank/DDBJ whole genome shotgun (WGS) entry which is preliminary data.</text>
</comment>
<evidence type="ECO:0000259" key="6">
    <source>
        <dbReference type="Pfam" id="PF01562"/>
    </source>
</evidence>
<protein>
    <recommendedName>
        <fullName evidence="10">Peptidase M12B propeptide domain-containing protein</fullName>
    </recommendedName>
</protein>
<reference evidence="8" key="1">
    <citation type="submission" date="2021-06" db="EMBL/GenBank/DDBJ databases">
        <authorList>
            <person name="Hodson N. C."/>
            <person name="Mongue J. A."/>
            <person name="Jaron S. K."/>
        </authorList>
    </citation>
    <scope>NUCLEOTIDE SEQUENCE</scope>
</reference>
<gene>
    <name evidence="8" type="ORF">AFUS01_LOCUS21654</name>
</gene>
<evidence type="ECO:0000256" key="4">
    <source>
        <dbReference type="ARBA" id="ARBA00023157"/>
    </source>
</evidence>
<evidence type="ECO:0000256" key="2">
    <source>
        <dbReference type="ARBA" id="ARBA00022801"/>
    </source>
</evidence>
<dbReference type="Pfam" id="PF17771">
    <property type="entry name" value="ADAMTS_CR_2"/>
    <property type="match status" value="1"/>
</dbReference>
<feature type="domain" description="Peptidase M12B propeptide" evidence="6">
    <location>
        <begin position="104"/>
        <end position="182"/>
    </location>
</feature>
<dbReference type="OrthoDB" id="412680at2759"/>
<evidence type="ECO:0000256" key="5">
    <source>
        <dbReference type="ARBA" id="ARBA00023180"/>
    </source>
</evidence>
<evidence type="ECO:0000256" key="1">
    <source>
        <dbReference type="ARBA" id="ARBA00022723"/>
    </source>
</evidence>
<keyword evidence="4" id="KW-1015">Disulfide bond</keyword>
<dbReference type="GO" id="GO:0046872">
    <property type="term" value="F:metal ion binding"/>
    <property type="evidence" value="ECO:0007669"/>
    <property type="project" value="UniProtKB-KW"/>
</dbReference>
<evidence type="ECO:0000256" key="3">
    <source>
        <dbReference type="ARBA" id="ARBA00022833"/>
    </source>
</evidence>